<name>A0ABT6RJX4_9BACT</name>
<keyword evidence="1" id="KW-0732">Signal</keyword>
<protein>
    <recommendedName>
        <fullName evidence="4">Outer membrane protein beta-barrel domain-containing protein</fullName>
    </recommendedName>
</protein>
<evidence type="ECO:0000313" key="3">
    <source>
        <dbReference type="Proteomes" id="UP001226434"/>
    </source>
</evidence>
<sequence length="192" mass="20833">MKRILIFCIVALCSSKMLHAQIQRGNVMIGADIANFDIDLGSGQNFRMTINPKAAWFIQDNIALGGYLKAGVSTAKNAGTDVSYGIGLLGRYYINDKNAIVVRKSRFFFEGNVGVEGDNPAVGDNTNGLGIGLGPGFAYFLTPNIGLETLLKYNGIVGFGSSATNNHLNLNIGFQMYLPGRKLREEMNNMKK</sequence>
<gene>
    <name evidence="2" type="ORF">QJ048_20590</name>
</gene>
<dbReference type="RefSeq" id="WP_282336318.1">
    <property type="nucleotide sequence ID" value="NZ_JASBRG010000007.1"/>
</dbReference>
<evidence type="ECO:0008006" key="4">
    <source>
        <dbReference type="Google" id="ProtNLM"/>
    </source>
</evidence>
<dbReference type="SUPFAM" id="SSF56925">
    <property type="entry name" value="OMPA-like"/>
    <property type="match status" value="1"/>
</dbReference>
<feature type="signal peptide" evidence="1">
    <location>
        <begin position="1"/>
        <end position="20"/>
    </location>
</feature>
<dbReference type="EMBL" id="JASBRG010000007">
    <property type="protein sequence ID" value="MDI3322199.1"/>
    <property type="molecule type" value="Genomic_DNA"/>
</dbReference>
<dbReference type="InterPro" id="IPR011250">
    <property type="entry name" value="OMP/PagP_B-barrel"/>
</dbReference>
<organism evidence="2 3">
    <name type="scientific">Pinibacter soli</name>
    <dbReference type="NCBI Taxonomy" id="3044211"/>
    <lineage>
        <taxon>Bacteria</taxon>
        <taxon>Pseudomonadati</taxon>
        <taxon>Bacteroidota</taxon>
        <taxon>Chitinophagia</taxon>
        <taxon>Chitinophagales</taxon>
        <taxon>Chitinophagaceae</taxon>
        <taxon>Pinibacter</taxon>
    </lineage>
</organism>
<keyword evidence="3" id="KW-1185">Reference proteome</keyword>
<proteinExistence type="predicted"/>
<accession>A0ABT6RJX4</accession>
<feature type="chain" id="PRO_5046469468" description="Outer membrane protein beta-barrel domain-containing protein" evidence="1">
    <location>
        <begin position="21"/>
        <end position="192"/>
    </location>
</feature>
<comment type="caution">
    <text evidence="2">The sequence shown here is derived from an EMBL/GenBank/DDBJ whole genome shotgun (WGS) entry which is preliminary data.</text>
</comment>
<evidence type="ECO:0000313" key="2">
    <source>
        <dbReference type="EMBL" id="MDI3322199.1"/>
    </source>
</evidence>
<reference evidence="2 3" key="1">
    <citation type="submission" date="2023-05" db="EMBL/GenBank/DDBJ databases">
        <title>Genome sequence of Pinibacter sp. MAH-24.</title>
        <authorList>
            <person name="Huq M.A."/>
        </authorList>
    </citation>
    <scope>NUCLEOTIDE SEQUENCE [LARGE SCALE GENOMIC DNA]</scope>
    <source>
        <strain evidence="2 3">MAH-24</strain>
    </source>
</reference>
<evidence type="ECO:0000256" key="1">
    <source>
        <dbReference type="SAM" id="SignalP"/>
    </source>
</evidence>
<dbReference type="Proteomes" id="UP001226434">
    <property type="component" value="Unassembled WGS sequence"/>
</dbReference>